<keyword evidence="12" id="KW-0732">Signal</keyword>
<keyword evidence="6" id="KW-0808">Transferase</keyword>
<sequence>MKFLRSIVMGLNLVCALSVWASAAHALEPTHRFSHSNALGTSLTVLVRGSDTDAARIDQAVIREVARLEQVFSSYREDSELSQINRRDTQSEPPVSDDFLTLVSLCEQWQSALKKAFSCRMGRVIERWNEYEASQERPDRISIRAIARQAHQSAYTSTELTAGLPNPDYDWSFGAIAKGFILDKALSAARKAVPGVEAIGLDIGGDTRYWQSSEAGAPWSVSVAVPGLPDDSGTLTLGTVQVRSGAVAYSGNDSRARKIQRSEYGHILTPRDGWPKANAVSAVVVADSATTADVLATALTAMDVSVALDWINERDEYAALLIDADGRQYASNNWYQTFTSSASAAESFMARIQFEIPTFDVAEYRQPYLAIWVENDQREVVKNLLILGQSEQWMEKNRTWWRVQGRDYPQLLQGVARTTRRPGTYDVIWNGRDEFGDVLPSGNYTVYAEAVREHGGHEKLAIRIKLGEKLESITKKGKSEIASFSYESLPKR</sequence>
<evidence type="ECO:0000256" key="11">
    <source>
        <dbReference type="ARBA" id="ARBA00048540"/>
    </source>
</evidence>
<dbReference type="Pfam" id="PF10029">
    <property type="entry name" value="DUF2271"/>
    <property type="match status" value="1"/>
</dbReference>
<gene>
    <name evidence="13" type="ORF">NBRC116585_25830</name>
</gene>
<feature type="chain" id="PRO_5046691014" description="FAD:protein FMN transferase" evidence="12">
    <location>
        <begin position="27"/>
        <end position="492"/>
    </location>
</feature>
<dbReference type="Gene3D" id="3.10.520.10">
    <property type="entry name" value="ApbE-like domains"/>
    <property type="match status" value="1"/>
</dbReference>
<keyword evidence="7" id="KW-0479">Metal-binding</keyword>
<evidence type="ECO:0000256" key="5">
    <source>
        <dbReference type="ARBA" id="ARBA00022630"/>
    </source>
</evidence>
<evidence type="ECO:0000256" key="8">
    <source>
        <dbReference type="ARBA" id="ARBA00022827"/>
    </source>
</evidence>
<dbReference type="EMBL" id="BAABWH010000007">
    <property type="protein sequence ID" value="GAA6146465.1"/>
    <property type="molecule type" value="Genomic_DNA"/>
</dbReference>
<feature type="signal peptide" evidence="12">
    <location>
        <begin position="1"/>
        <end position="26"/>
    </location>
</feature>
<comment type="cofactor">
    <cofactor evidence="1">
        <name>Mg(2+)</name>
        <dbReference type="ChEBI" id="CHEBI:18420"/>
    </cofactor>
</comment>
<name>A0ABQ0A238_9GAMM</name>
<evidence type="ECO:0000256" key="4">
    <source>
        <dbReference type="ARBA" id="ARBA00016337"/>
    </source>
</evidence>
<evidence type="ECO:0000256" key="1">
    <source>
        <dbReference type="ARBA" id="ARBA00001946"/>
    </source>
</evidence>
<dbReference type="Proteomes" id="UP001481413">
    <property type="component" value="Unassembled WGS sequence"/>
</dbReference>
<dbReference type="RefSeq" id="WP_353295686.1">
    <property type="nucleotide sequence ID" value="NZ_BAABWH010000007.1"/>
</dbReference>
<dbReference type="InterPro" id="IPR024932">
    <property type="entry name" value="ApbE"/>
</dbReference>
<evidence type="ECO:0000256" key="7">
    <source>
        <dbReference type="ARBA" id="ARBA00022723"/>
    </source>
</evidence>
<comment type="similarity">
    <text evidence="2">Belongs to the ApbE family.</text>
</comment>
<protein>
    <recommendedName>
        <fullName evidence="4">FAD:protein FMN transferase</fullName>
        <ecNumber evidence="3">2.7.1.180</ecNumber>
    </recommendedName>
    <alternativeName>
        <fullName evidence="10">Flavin transferase</fullName>
    </alternativeName>
</protein>
<evidence type="ECO:0000256" key="9">
    <source>
        <dbReference type="ARBA" id="ARBA00022842"/>
    </source>
</evidence>
<dbReference type="Gene3D" id="2.60.40.4070">
    <property type="match status" value="1"/>
</dbReference>
<dbReference type="EC" id="2.7.1.180" evidence="3"/>
<evidence type="ECO:0000313" key="13">
    <source>
        <dbReference type="EMBL" id="GAA6146465.1"/>
    </source>
</evidence>
<proteinExistence type="inferred from homology"/>
<comment type="caution">
    <text evidence="13">The sequence shown here is derived from an EMBL/GenBank/DDBJ whole genome shotgun (WGS) entry which is preliminary data.</text>
</comment>
<evidence type="ECO:0000256" key="12">
    <source>
        <dbReference type="SAM" id="SignalP"/>
    </source>
</evidence>
<reference evidence="13 14" key="1">
    <citation type="submission" date="2024-04" db="EMBL/GenBank/DDBJ databases">
        <title>Draft genome sequence of Thalassolituus maritimus NBRC 116585.</title>
        <authorList>
            <person name="Miyakawa T."/>
            <person name="Kusuya Y."/>
            <person name="Miura T."/>
        </authorList>
    </citation>
    <scope>NUCLEOTIDE SEQUENCE [LARGE SCALE GENOMIC DNA]</scope>
    <source>
        <strain evidence="13 14">5NW40-0001</strain>
    </source>
</reference>
<dbReference type="Pfam" id="PF02424">
    <property type="entry name" value="ApbE"/>
    <property type="match status" value="1"/>
</dbReference>
<keyword evidence="5" id="KW-0285">Flavoprotein</keyword>
<keyword evidence="14" id="KW-1185">Reference proteome</keyword>
<dbReference type="PANTHER" id="PTHR30040:SF2">
    <property type="entry name" value="FAD:PROTEIN FMN TRANSFERASE"/>
    <property type="match status" value="1"/>
</dbReference>
<comment type="catalytic activity">
    <reaction evidence="11">
        <text>L-threonyl-[protein] + FAD = FMN-L-threonyl-[protein] + AMP + H(+)</text>
        <dbReference type="Rhea" id="RHEA:36847"/>
        <dbReference type="Rhea" id="RHEA-COMP:11060"/>
        <dbReference type="Rhea" id="RHEA-COMP:11061"/>
        <dbReference type="ChEBI" id="CHEBI:15378"/>
        <dbReference type="ChEBI" id="CHEBI:30013"/>
        <dbReference type="ChEBI" id="CHEBI:57692"/>
        <dbReference type="ChEBI" id="CHEBI:74257"/>
        <dbReference type="ChEBI" id="CHEBI:456215"/>
        <dbReference type="EC" id="2.7.1.180"/>
    </reaction>
</comment>
<evidence type="ECO:0000313" key="14">
    <source>
        <dbReference type="Proteomes" id="UP001481413"/>
    </source>
</evidence>
<accession>A0ABQ0A238</accession>
<evidence type="ECO:0000256" key="3">
    <source>
        <dbReference type="ARBA" id="ARBA00011955"/>
    </source>
</evidence>
<dbReference type="InterPro" id="IPR014469">
    <property type="entry name" value="DUF2271"/>
</dbReference>
<keyword evidence="8" id="KW-0274">FAD</keyword>
<evidence type="ECO:0000256" key="2">
    <source>
        <dbReference type="ARBA" id="ARBA00008282"/>
    </source>
</evidence>
<keyword evidence="9" id="KW-0460">Magnesium</keyword>
<organism evidence="13 14">
    <name type="scientific">Thalassolituus maritimus</name>
    <dbReference type="NCBI Taxonomy" id="484498"/>
    <lineage>
        <taxon>Bacteria</taxon>
        <taxon>Pseudomonadati</taxon>
        <taxon>Pseudomonadota</taxon>
        <taxon>Gammaproteobacteria</taxon>
        <taxon>Oceanospirillales</taxon>
        <taxon>Oceanospirillaceae</taxon>
        <taxon>Thalassolituus</taxon>
    </lineage>
</organism>
<dbReference type="SUPFAM" id="SSF143631">
    <property type="entry name" value="ApbE-like"/>
    <property type="match status" value="1"/>
</dbReference>
<evidence type="ECO:0000256" key="6">
    <source>
        <dbReference type="ARBA" id="ARBA00022679"/>
    </source>
</evidence>
<evidence type="ECO:0000256" key="10">
    <source>
        <dbReference type="ARBA" id="ARBA00031306"/>
    </source>
</evidence>
<dbReference type="PANTHER" id="PTHR30040">
    <property type="entry name" value="THIAMINE BIOSYNTHESIS LIPOPROTEIN APBE"/>
    <property type="match status" value="1"/>
</dbReference>
<dbReference type="InterPro" id="IPR003374">
    <property type="entry name" value="ApbE-like_sf"/>
</dbReference>